<name>A0A9P0YWE4_CUSEU</name>
<feature type="compositionally biased region" description="Basic residues" evidence="1">
    <location>
        <begin position="90"/>
        <end position="103"/>
    </location>
</feature>
<dbReference type="Proteomes" id="UP001152484">
    <property type="component" value="Unassembled WGS sequence"/>
</dbReference>
<evidence type="ECO:0000313" key="2">
    <source>
        <dbReference type="EMBL" id="CAH9078041.1"/>
    </source>
</evidence>
<sequence>MRTAESRCRPANHPSSISNSASDCEPPAATESLLIFSLAATVAPRHILRHQFEFWPATSRSQQRSLSEERPDGKRDWQDQPQITPLHLLHPPRQKSAAKHYQL</sequence>
<feature type="compositionally biased region" description="Basic and acidic residues" evidence="1">
    <location>
        <begin position="66"/>
        <end position="78"/>
    </location>
</feature>
<reference evidence="2" key="1">
    <citation type="submission" date="2022-07" db="EMBL/GenBank/DDBJ databases">
        <authorList>
            <person name="Macas J."/>
            <person name="Novak P."/>
            <person name="Neumann P."/>
        </authorList>
    </citation>
    <scope>NUCLEOTIDE SEQUENCE</scope>
</reference>
<protein>
    <submittedName>
        <fullName evidence="2">Uncharacterized protein</fullName>
    </submittedName>
</protein>
<feature type="region of interest" description="Disordered" evidence="1">
    <location>
        <begin position="57"/>
        <end position="103"/>
    </location>
</feature>
<accession>A0A9P0YWE4</accession>
<feature type="compositionally biased region" description="Polar residues" evidence="1">
    <location>
        <begin position="13"/>
        <end position="22"/>
    </location>
</feature>
<feature type="region of interest" description="Disordered" evidence="1">
    <location>
        <begin position="1"/>
        <end position="26"/>
    </location>
</feature>
<dbReference type="EMBL" id="CAMAPE010000010">
    <property type="protein sequence ID" value="CAH9078041.1"/>
    <property type="molecule type" value="Genomic_DNA"/>
</dbReference>
<evidence type="ECO:0000313" key="3">
    <source>
        <dbReference type="Proteomes" id="UP001152484"/>
    </source>
</evidence>
<comment type="caution">
    <text evidence="2">The sequence shown here is derived from an EMBL/GenBank/DDBJ whole genome shotgun (WGS) entry which is preliminary data.</text>
</comment>
<proteinExistence type="predicted"/>
<evidence type="ECO:0000256" key="1">
    <source>
        <dbReference type="SAM" id="MobiDB-lite"/>
    </source>
</evidence>
<dbReference type="AlphaFoldDB" id="A0A9P0YWE4"/>
<organism evidence="2 3">
    <name type="scientific">Cuscuta europaea</name>
    <name type="common">European dodder</name>
    <dbReference type="NCBI Taxonomy" id="41803"/>
    <lineage>
        <taxon>Eukaryota</taxon>
        <taxon>Viridiplantae</taxon>
        <taxon>Streptophyta</taxon>
        <taxon>Embryophyta</taxon>
        <taxon>Tracheophyta</taxon>
        <taxon>Spermatophyta</taxon>
        <taxon>Magnoliopsida</taxon>
        <taxon>eudicotyledons</taxon>
        <taxon>Gunneridae</taxon>
        <taxon>Pentapetalae</taxon>
        <taxon>asterids</taxon>
        <taxon>lamiids</taxon>
        <taxon>Solanales</taxon>
        <taxon>Convolvulaceae</taxon>
        <taxon>Cuscuteae</taxon>
        <taxon>Cuscuta</taxon>
        <taxon>Cuscuta subgen. Cuscuta</taxon>
    </lineage>
</organism>
<gene>
    <name evidence="2" type="ORF">CEURO_LOCUS6549</name>
</gene>
<keyword evidence="3" id="KW-1185">Reference proteome</keyword>